<dbReference type="Proteomes" id="UP001219525">
    <property type="component" value="Unassembled WGS sequence"/>
</dbReference>
<protein>
    <submittedName>
        <fullName evidence="1">Uncharacterized protein</fullName>
    </submittedName>
</protein>
<name>A0AAD6UR82_9AGAR</name>
<evidence type="ECO:0000313" key="2">
    <source>
        <dbReference type="Proteomes" id="UP001219525"/>
    </source>
</evidence>
<reference evidence="1" key="1">
    <citation type="submission" date="2023-03" db="EMBL/GenBank/DDBJ databases">
        <title>Massive genome expansion in bonnet fungi (Mycena s.s.) driven by repeated elements and novel gene families across ecological guilds.</title>
        <authorList>
            <consortium name="Lawrence Berkeley National Laboratory"/>
            <person name="Harder C.B."/>
            <person name="Miyauchi S."/>
            <person name="Viragh M."/>
            <person name="Kuo A."/>
            <person name="Thoen E."/>
            <person name="Andreopoulos B."/>
            <person name="Lu D."/>
            <person name="Skrede I."/>
            <person name="Drula E."/>
            <person name="Henrissat B."/>
            <person name="Morin E."/>
            <person name="Kohler A."/>
            <person name="Barry K."/>
            <person name="LaButti K."/>
            <person name="Morin E."/>
            <person name="Salamov A."/>
            <person name="Lipzen A."/>
            <person name="Mereny Z."/>
            <person name="Hegedus B."/>
            <person name="Baldrian P."/>
            <person name="Stursova M."/>
            <person name="Weitz H."/>
            <person name="Taylor A."/>
            <person name="Grigoriev I.V."/>
            <person name="Nagy L.G."/>
            <person name="Martin F."/>
            <person name="Kauserud H."/>
        </authorList>
    </citation>
    <scope>NUCLEOTIDE SEQUENCE</scope>
    <source>
        <strain evidence="1">9144</strain>
    </source>
</reference>
<keyword evidence="2" id="KW-1185">Reference proteome</keyword>
<comment type="caution">
    <text evidence="1">The sequence shown here is derived from an EMBL/GenBank/DDBJ whole genome shotgun (WGS) entry which is preliminary data.</text>
</comment>
<dbReference type="EMBL" id="JARJCW010000225">
    <property type="protein sequence ID" value="KAJ7185107.1"/>
    <property type="molecule type" value="Genomic_DNA"/>
</dbReference>
<dbReference type="AlphaFoldDB" id="A0AAD6UR82"/>
<organism evidence="1 2">
    <name type="scientific">Mycena pura</name>
    <dbReference type="NCBI Taxonomy" id="153505"/>
    <lineage>
        <taxon>Eukaryota</taxon>
        <taxon>Fungi</taxon>
        <taxon>Dikarya</taxon>
        <taxon>Basidiomycota</taxon>
        <taxon>Agaricomycotina</taxon>
        <taxon>Agaricomycetes</taxon>
        <taxon>Agaricomycetidae</taxon>
        <taxon>Agaricales</taxon>
        <taxon>Marasmiineae</taxon>
        <taxon>Mycenaceae</taxon>
        <taxon>Mycena</taxon>
    </lineage>
</organism>
<evidence type="ECO:0000313" key="1">
    <source>
        <dbReference type="EMBL" id="KAJ7185107.1"/>
    </source>
</evidence>
<sequence>MYEELMTLRIRFWGDAGTSHTSAWETRLEKRSGVHLALERWSHVNNYLCRPPLVSHHLLLLGTRDRRLVAQKAAEGGWLDLSELPDITTDDQLKLFIKTKGPTPEQLKKFGPNQYPQWLLNKDFADPTQRALLFSDSAPKWLAIRFPDIIPPKTQQKLLASWDRVIAVSLHFPKATTQRSSTPAVHVGVWSLYSTTPYITANSRQKIVPQKRTSSSILLARTKEKQVIA</sequence>
<accession>A0AAD6UR82</accession>
<gene>
    <name evidence="1" type="ORF">GGX14DRAFT_409325</name>
</gene>
<proteinExistence type="predicted"/>